<evidence type="ECO:0000313" key="1">
    <source>
        <dbReference type="EMBL" id="MBW32609.1"/>
    </source>
</evidence>
<name>A0A2M3ZVR9_9DIPT</name>
<dbReference type="EMBL" id="GGFM01011858">
    <property type="protein sequence ID" value="MBW32609.1"/>
    <property type="molecule type" value="Transcribed_RNA"/>
</dbReference>
<dbReference type="AlphaFoldDB" id="A0A2M3ZVR9"/>
<accession>A0A2M3ZVR9</accession>
<organism evidence="1">
    <name type="scientific">Anopheles braziliensis</name>
    <dbReference type="NCBI Taxonomy" id="58242"/>
    <lineage>
        <taxon>Eukaryota</taxon>
        <taxon>Metazoa</taxon>
        <taxon>Ecdysozoa</taxon>
        <taxon>Arthropoda</taxon>
        <taxon>Hexapoda</taxon>
        <taxon>Insecta</taxon>
        <taxon>Pterygota</taxon>
        <taxon>Neoptera</taxon>
        <taxon>Endopterygota</taxon>
        <taxon>Diptera</taxon>
        <taxon>Nematocera</taxon>
        <taxon>Culicoidea</taxon>
        <taxon>Culicidae</taxon>
        <taxon>Anophelinae</taxon>
        <taxon>Anopheles</taxon>
    </lineage>
</organism>
<sequence>MVLLLKCCSQFHKHAMCALVSLFLWKAIPNTTSHTTTRSVLMVMMSSRCATVLCEASRLPRQSPSYWRDDRKKTKHGTSR</sequence>
<reference evidence="1" key="1">
    <citation type="submission" date="2018-01" db="EMBL/GenBank/DDBJ databases">
        <title>An insight into the sialome of Amazonian anophelines.</title>
        <authorList>
            <person name="Ribeiro J.M."/>
            <person name="Scarpassa V."/>
            <person name="Calvo E."/>
        </authorList>
    </citation>
    <scope>NUCLEOTIDE SEQUENCE</scope>
    <source>
        <tissue evidence="1">Salivary glands</tissue>
    </source>
</reference>
<protein>
    <submittedName>
        <fullName evidence="1">Putative secreted peptide</fullName>
    </submittedName>
</protein>
<proteinExistence type="predicted"/>